<dbReference type="PANTHER" id="PTHR45458">
    <property type="entry name" value="SHORT-CHAIN DEHYDROGENASE/REDUCTASE SDR"/>
    <property type="match status" value="1"/>
</dbReference>
<evidence type="ECO:0000313" key="1">
    <source>
        <dbReference type="EMBL" id="ABD70154.1"/>
    </source>
</evidence>
<dbReference type="RefSeq" id="WP_011464722.1">
    <property type="nucleotide sequence ID" value="NC_007908.1"/>
</dbReference>
<dbReference type="OrthoDB" id="9785826at2"/>
<keyword evidence="2" id="KW-1185">Reference proteome</keyword>
<dbReference type="InterPro" id="IPR002347">
    <property type="entry name" value="SDR_fam"/>
</dbReference>
<gene>
    <name evidence="1" type="ordered locus">Rfer_2437</name>
</gene>
<dbReference type="CDD" id="cd05325">
    <property type="entry name" value="carb_red_sniffer_like_SDR_c"/>
    <property type="match status" value="1"/>
</dbReference>
<reference evidence="2" key="1">
    <citation type="submission" date="2006-02" db="EMBL/GenBank/DDBJ databases">
        <title>Complete sequence of chromosome of Rhodoferax ferrireducens DSM 15236.</title>
        <authorList>
            <person name="Copeland A."/>
            <person name="Lucas S."/>
            <person name="Lapidus A."/>
            <person name="Barry K."/>
            <person name="Detter J.C."/>
            <person name="Glavina del Rio T."/>
            <person name="Hammon N."/>
            <person name="Israni S."/>
            <person name="Pitluck S."/>
            <person name="Brettin T."/>
            <person name="Bruce D."/>
            <person name="Han C."/>
            <person name="Tapia R."/>
            <person name="Gilna P."/>
            <person name="Kiss H."/>
            <person name="Schmutz J."/>
            <person name="Larimer F."/>
            <person name="Land M."/>
            <person name="Kyrpides N."/>
            <person name="Ivanova N."/>
            <person name="Richardson P."/>
        </authorList>
    </citation>
    <scope>NUCLEOTIDE SEQUENCE [LARGE SCALE GENOMIC DNA]</scope>
    <source>
        <strain evidence="2">ATCC BAA-621 / DSM 15236 / T118</strain>
    </source>
</reference>
<dbReference type="HOGENOM" id="CLU_010194_9_1_4"/>
<dbReference type="InterPro" id="IPR036291">
    <property type="entry name" value="NAD(P)-bd_dom_sf"/>
</dbReference>
<dbReference type="Proteomes" id="UP000008332">
    <property type="component" value="Chromosome"/>
</dbReference>
<dbReference type="SUPFAM" id="SSF51735">
    <property type="entry name" value="NAD(P)-binding Rossmann-fold domains"/>
    <property type="match status" value="1"/>
</dbReference>
<evidence type="ECO:0000313" key="2">
    <source>
        <dbReference type="Proteomes" id="UP000008332"/>
    </source>
</evidence>
<dbReference type="Gene3D" id="3.40.50.720">
    <property type="entry name" value="NAD(P)-binding Rossmann-like Domain"/>
    <property type="match status" value="1"/>
</dbReference>
<dbReference type="Pfam" id="PF00106">
    <property type="entry name" value="adh_short"/>
    <property type="match status" value="1"/>
</dbReference>
<proteinExistence type="predicted"/>
<name>Q21VP9_ALBFT</name>
<sequence>MKTVLITGANRGIGLEHVHRFAKRGIQVLAAVRSPTDAVELHKLADTPGNFITVLPYDASDPAAPAGLKAALGDTSIDLLFANAGVMGERKQSFGSVDVEEVLHLVRVNSLAPLKLAEALADNVANSANKLIALQSSQMGSIGDNSSGGYYAYRVSKAALNMVAKSMSNDLRSRGVITVALHPGWVQTRMGGAGAPVTVAQCVAGQQALFDRVTLLDSGHFFNYDGRELPW</sequence>
<dbReference type="KEGG" id="rfr:Rfer_2437"/>
<dbReference type="PRINTS" id="PR00081">
    <property type="entry name" value="GDHRDH"/>
</dbReference>
<dbReference type="GO" id="GO:0016616">
    <property type="term" value="F:oxidoreductase activity, acting on the CH-OH group of donors, NAD or NADP as acceptor"/>
    <property type="evidence" value="ECO:0007669"/>
    <property type="project" value="TreeGrafter"/>
</dbReference>
<dbReference type="eggNOG" id="COG0300">
    <property type="taxonomic scope" value="Bacteria"/>
</dbReference>
<dbReference type="PANTHER" id="PTHR45458:SF1">
    <property type="entry name" value="SHORT CHAIN DEHYDROGENASE"/>
    <property type="match status" value="1"/>
</dbReference>
<accession>Q21VP9</accession>
<dbReference type="InterPro" id="IPR052184">
    <property type="entry name" value="SDR_enzymes"/>
</dbReference>
<dbReference type="AlphaFoldDB" id="Q21VP9"/>
<protein>
    <submittedName>
        <fullName evidence="1">Short-chain dehydrogenase/reductase SDR</fullName>
    </submittedName>
</protein>
<dbReference type="EMBL" id="CP000267">
    <property type="protein sequence ID" value="ABD70154.1"/>
    <property type="molecule type" value="Genomic_DNA"/>
</dbReference>
<organism evidence="1 2">
    <name type="scientific">Albidiferax ferrireducens (strain ATCC BAA-621 / DSM 15236 / T118)</name>
    <name type="common">Rhodoferax ferrireducens</name>
    <dbReference type="NCBI Taxonomy" id="338969"/>
    <lineage>
        <taxon>Bacteria</taxon>
        <taxon>Pseudomonadati</taxon>
        <taxon>Pseudomonadota</taxon>
        <taxon>Betaproteobacteria</taxon>
        <taxon>Burkholderiales</taxon>
        <taxon>Comamonadaceae</taxon>
        <taxon>Rhodoferax</taxon>
    </lineage>
</organism>